<evidence type="ECO:0000313" key="5">
    <source>
        <dbReference type="Proteomes" id="UP001296104"/>
    </source>
</evidence>
<gene>
    <name evidence="4" type="ORF">LECACI_7A007075</name>
</gene>
<dbReference type="PANTHER" id="PTHR44229:SF4">
    <property type="entry name" value="15-HYDROXYPROSTAGLANDIN DEHYDROGENASE [NAD(+)]"/>
    <property type="match status" value="1"/>
</dbReference>
<dbReference type="SUPFAM" id="SSF51735">
    <property type="entry name" value="NAD(P)-binding Rossmann-fold domains"/>
    <property type="match status" value="1"/>
</dbReference>
<organism evidence="4 5">
    <name type="scientific">Lecanosticta acicola</name>
    <dbReference type="NCBI Taxonomy" id="111012"/>
    <lineage>
        <taxon>Eukaryota</taxon>
        <taxon>Fungi</taxon>
        <taxon>Dikarya</taxon>
        <taxon>Ascomycota</taxon>
        <taxon>Pezizomycotina</taxon>
        <taxon>Dothideomycetes</taxon>
        <taxon>Dothideomycetidae</taxon>
        <taxon>Mycosphaerellales</taxon>
        <taxon>Mycosphaerellaceae</taxon>
        <taxon>Lecanosticta</taxon>
    </lineage>
</organism>
<comment type="similarity">
    <text evidence="1">Belongs to the short-chain dehydrogenases/reductases (SDR) family.</text>
</comment>
<reference evidence="4" key="1">
    <citation type="submission" date="2023-11" db="EMBL/GenBank/DDBJ databases">
        <authorList>
            <person name="Alioto T."/>
            <person name="Alioto T."/>
            <person name="Gomez Garrido J."/>
        </authorList>
    </citation>
    <scope>NUCLEOTIDE SEQUENCE</scope>
</reference>
<keyword evidence="5" id="KW-1185">Reference proteome</keyword>
<evidence type="ECO:0000256" key="2">
    <source>
        <dbReference type="ARBA" id="ARBA00022857"/>
    </source>
</evidence>
<protein>
    <submittedName>
        <fullName evidence="4">NAD(P)-binding -27</fullName>
    </submittedName>
</protein>
<dbReference type="GO" id="GO:0005737">
    <property type="term" value="C:cytoplasm"/>
    <property type="evidence" value="ECO:0007669"/>
    <property type="project" value="TreeGrafter"/>
</dbReference>
<dbReference type="Proteomes" id="UP001296104">
    <property type="component" value="Unassembled WGS sequence"/>
</dbReference>
<dbReference type="EMBL" id="CAVMBE010000055">
    <property type="protein sequence ID" value="CAK4031917.1"/>
    <property type="molecule type" value="Genomic_DNA"/>
</dbReference>
<name>A0AAI8Z3S3_9PEZI</name>
<sequence>MIPSTSLYKGAAVFASVTGIGAALVAVKLPIQHNKTGPFNYHRALKPVRRITTLANKFQHVYNTEGRLDFVFANAGIVERFNFYAKHSNGRPPPPPDQKVIDTNLKSVVDTLWLSQHYLRHSTIGDDRNIIVTASVGSLYPALAIPSYCAAKHGVLGLMRSVAPYFYRESGIRVNAICPGSVRTNLLDEATWDTIASDIFVPLEKISQTVLMLIDGYDVGGKAVGSGAPVDSGVTGGEKLYGKAVEISGTEHYYREPPMFCDERTKRNIKQGTDRESLS</sequence>
<evidence type="ECO:0000256" key="1">
    <source>
        <dbReference type="ARBA" id="ARBA00006484"/>
    </source>
</evidence>
<comment type="caution">
    <text evidence="4">The sequence shown here is derived from an EMBL/GenBank/DDBJ whole genome shotgun (WGS) entry which is preliminary data.</text>
</comment>
<dbReference type="Gene3D" id="3.40.50.720">
    <property type="entry name" value="NAD(P)-binding Rossmann-like Domain"/>
    <property type="match status" value="1"/>
</dbReference>
<proteinExistence type="inferred from homology"/>
<dbReference type="PRINTS" id="PR00081">
    <property type="entry name" value="GDHRDH"/>
</dbReference>
<dbReference type="PANTHER" id="PTHR44229">
    <property type="entry name" value="15-HYDROXYPROSTAGLANDIN DEHYDROGENASE [NAD(+)]"/>
    <property type="match status" value="1"/>
</dbReference>
<dbReference type="PROSITE" id="PS00061">
    <property type="entry name" value="ADH_SHORT"/>
    <property type="match status" value="1"/>
</dbReference>
<dbReference type="InterPro" id="IPR020904">
    <property type="entry name" value="Sc_DH/Rdtase_CS"/>
</dbReference>
<keyword evidence="2" id="KW-0521">NADP</keyword>
<dbReference type="AlphaFoldDB" id="A0AAI8Z3S3"/>
<dbReference type="InterPro" id="IPR036291">
    <property type="entry name" value="NAD(P)-bd_dom_sf"/>
</dbReference>
<dbReference type="InterPro" id="IPR002347">
    <property type="entry name" value="SDR_fam"/>
</dbReference>
<dbReference type="Pfam" id="PF00106">
    <property type="entry name" value="adh_short"/>
    <property type="match status" value="1"/>
</dbReference>
<evidence type="ECO:0000313" key="4">
    <source>
        <dbReference type="EMBL" id="CAK4031917.1"/>
    </source>
</evidence>
<accession>A0AAI8Z3S3</accession>
<keyword evidence="3" id="KW-0560">Oxidoreductase</keyword>
<evidence type="ECO:0000256" key="3">
    <source>
        <dbReference type="ARBA" id="ARBA00023002"/>
    </source>
</evidence>
<dbReference type="GO" id="GO:0016616">
    <property type="term" value="F:oxidoreductase activity, acting on the CH-OH group of donors, NAD or NADP as acceptor"/>
    <property type="evidence" value="ECO:0007669"/>
    <property type="project" value="TreeGrafter"/>
</dbReference>